<accession>A0AAW1NYV1</accession>
<evidence type="ECO:0000313" key="1">
    <source>
        <dbReference type="EMBL" id="KAK9801336.1"/>
    </source>
</evidence>
<dbReference type="Proteomes" id="UP001465755">
    <property type="component" value="Unassembled WGS sequence"/>
</dbReference>
<dbReference type="AlphaFoldDB" id="A0AAW1NYV1"/>
<gene>
    <name evidence="1" type="ORF">WJX73_005675</name>
</gene>
<organism evidence="1 2">
    <name type="scientific">Symbiochloris irregularis</name>
    <dbReference type="NCBI Taxonomy" id="706552"/>
    <lineage>
        <taxon>Eukaryota</taxon>
        <taxon>Viridiplantae</taxon>
        <taxon>Chlorophyta</taxon>
        <taxon>core chlorophytes</taxon>
        <taxon>Trebouxiophyceae</taxon>
        <taxon>Trebouxiales</taxon>
        <taxon>Trebouxiaceae</taxon>
        <taxon>Symbiochloris</taxon>
    </lineage>
</organism>
<evidence type="ECO:0000313" key="2">
    <source>
        <dbReference type="Proteomes" id="UP001465755"/>
    </source>
</evidence>
<reference evidence="1 2" key="1">
    <citation type="journal article" date="2024" name="Nat. Commun.">
        <title>Phylogenomics reveals the evolutionary origins of lichenization in chlorophyte algae.</title>
        <authorList>
            <person name="Puginier C."/>
            <person name="Libourel C."/>
            <person name="Otte J."/>
            <person name="Skaloud P."/>
            <person name="Haon M."/>
            <person name="Grisel S."/>
            <person name="Petersen M."/>
            <person name="Berrin J.G."/>
            <person name="Delaux P.M."/>
            <person name="Dal Grande F."/>
            <person name="Keller J."/>
        </authorList>
    </citation>
    <scope>NUCLEOTIDE SEQUENCE [LARGE SCALE GENOMIC DNA]</scope>
    <source>
        <strain evidence="1 2">SAG 2036</strain>
    </source>
</reference>
<protein>
    <submittedName>
        <fullName evidence="1">Uncharacterized protein</fullName>
    </submittedName>
</protein>
<comment type="caution">
    <text evidence="1">The sequence shown here is derived from an EMBL/GenBank/DDBJ whole genome shotgun (WGS) entry which is preliminary data.</text>
</comment>
<sequence length="93" mass="10445">MLGDLGRKLLRRVKKIEHGAQQVLEVIFTGPLQGTSLQMSADKRAQASEQIRRTLYLAKRQRARLDVQAALQATGIPVRQLPASLLRSRATWI</sequence>
<name>A0AAW1NYV1_9CHLO</name>
<keyword evidence="2" id="KW-1185">Reference proteome</keyword>
<proteinExistence type="predicted"/>
<dbReference type="EMBL" id="JALJOQ010000077">
    <property type="protein sequence ID" value="KAK9801336.1"/>
    <property type="molecule type" value="Genomic_DNA"/>
</dbReference>